<accession>A0A915L7H1</accession>
<sequence length="82" mass="9741">MNERRNIYKEKYKTRPEFMQCSHFLIQKQRIRIFFRPKVRGMMTTIWQAAKSSLASKSNRLPHEATAEPTCKRENFLSTSGC</sequence>
<name>A0A915L7H1_ROMCU</name>
<organism evidence="1 2">
    <name type="scientific">Romanomermis culicivorax</name>
    <name type="common">Nematode worm</name>
    <dbReference type="NCBI Taxonomy" id="13658"/>
    <lineage>
        <taxon>Eukaryota</taxon>
        <taxon>Metazoa</taxon>
        <taxon>Ecdysozoa</taxon>
        <taxon>Nematoda</taxon>
        <taxon>Enoplea</taxon>
        <taxon>Dorylaimia</taxon>
        <taxon>Mermithida</taxon>
        <taxon>Mermithoidea</taxon>
        <taxon>Mermithidae</taxon>
        <taxon>Romanomermis</taxon>
    </lineage>
</organism>
<proteinExistence type="predicted"/>
<dbReference type="Proteomes" id="UP000887565">
    <property type="component" value="Unplaced"/>
</dbReference>
<protein>
    <submittedName>
        <fullName evidence="2">Uncharacterized protein</fullName>
    </submittedName>
</protein>
<keyword evidence="1" id="KW-1185">Reference proteome</keyword>
<evidence type="ECO:0000313" key="1">
    <source>
        <dbReference type="Proteomes" id="UP000887565"/>
    </source>
</evidence>
<dbReference type="WBParaSite" id="nRc.2.0.1.t45691-RA">
    <property type="protein sequence ID" value="nRc.2.0.1.t45691-RA"/>
    <property type="gene ID" value="nRc.2.0.1.g45691"/>
</dbReference>
<dbReference type="AlphaFoldDB" id="A0A915L7H1"/>
<evidence type="ECO:0000313" key="2">
    <source>
        <dbReference type="WBParaSite" id="nRc.2.0.1.t45691-RA"/>
    </source>
</evidence>
<reference evidence="2" key="1">
    <citation type="submission" date="2022-11" db="UniProtKB">
        <authorList>
            <consortium name="WormBaseParasite"/>
        </authorList>
    </citation>
    <scope>IDENTIFICATION</scope>
</reference>